<organism evidence="1 2">
    <name type="scientific">Nitrososphaera gargensis (strain Ga9.2)</name>
    <dbReference type="NCBI Taxonomy" id="1237085"/>
    <lineage>
        <taxon>Archaea</taxon>
        <taxon>Nitrososphaerota</taxon>
        <taxon>Nitrososphaeria</taxon>
        <taxon>Nitrososphaerales</taxon>
        <taxon>Nitrososphaeraceae</taxon>
        <taxon>Nitrososphaera</taxon>
    </lineage>
</organism>
<dbReference type="EMBL" id="CP002408">
    <property type="protein sequence ID" value="AFU58297.1"/>
    <property type="molecule type" value="Genomic_DNA"/>
</dbReference>
<keyword evidence="2" id="KW-1185">Reference proteome</keyword>
<dbReference type="KEGG" id="nga:Ngar_c13590"/>
<accession>K0IJ86</accession>
<evidence type="ECO:0000313" key="1">
    <source>
        <dbReference type="EMBL" id="AFU58297.1"/>
    </source>
</evidence>
<dbReference type="AlphaFoldDB" id="K0IJ86"/>
<evidence type="ECO:0000313" key="2">
    <source>
        <dbReference type="Proteomes" id="UP000008037"/>
    </source>
</evidence>
<gene>
    <name evidence="1" type="ordered locus">Ngar_c13590</name>
</gene>
<dbReference type="RefSeq" id="WP_015018834.1">
    <property type="nucleotide sequence ID" value="NC_018719.1"/>
</dbReference>
<reference evidence="1 2" key="1">
    <citation type="journal article" date="2012" name="Environ. Microbiol.">
        <title>The genome of the ammonia-oxidizing Candidatus Nitrososphaera gargensis: insights into metabolic versatility and environmental adaptations.</title>
        <authorList>
            <person name="Spang A."/>
            <person name="Poehlein A."/>
            <person name="Offre P."/>
            <person name="Zumbragel S."/>
            <person name="Haider S."/>
            <person name="Rychlik N."/>
            <person name="Nowka B."/>
            <person name="Schmeisser C."/>
            <person name="Lebedeva E.V."/>
            <person name="Rattei T."/>
            <person name="Bohm C."/>
            <person name="Schmid M."/>
            <person name="Galushko A."/>
            <person name="Hatzenpichler R."/>
            <person name="Weinmaier T."/>
            <person name="Daniel R."/>
            <person name="Schleper C."/>
            <person name="Spieck E."/>
            <person name="Streit W."/>
            <person name="Wagner M."/>
        </authorList>
    </citation>
    <scope>NUCLEOTIDE SEQUENCE [LARGE SCALE GENOMIC DNA]</scope>
    <source>
        <strain evidence="2">Ga9.2</strain>
    </source>
</reference>
<name>K0IJ86_NITGG</name>
<dbReference type="InParanoid" id="K0IJ86"/>
<sequence>MSQKNSDDKMVLQIRGGEMRLVAATSDAGRKYMEQVMQEDEQRNNYVDEIIARKLELGKIGQGQVKEEKEKLYKLSIDTLAEISATLEEALQQQHTVAQTHTIQPRPAEYRPHFKASEQEGYYSSGKMGDEVIKRFRDISRSI</sequence>
<dbReference type="Proteomes" id="UP000008037">
    <property type="component" value="Chromosome"/>
</dbReference>
<proteinExistence type="predicted"/>
<dbReference type="HOGENOM" id="CLU_1801757_0_0_2"/>
<dbReference type="GeneID" id="13797618"/>
<dbReference type="BioCyc" id="CNIT1237085:G1324-1357-MONOMER"/>
<protein>
    <submittedName>
        <fullName evidence="1">Uncharacterized protein</fullName>
    </submittedName>
</protein>